<dbReference type="HOGENOM" id="CLU_3015163_0_0_1"/>
<gene>
    <name evidence="1" type="ORF">M404DRAFT_28037</name>
</gene>
<evidence type="ECO:0000313" key="2">
    <source>
        <dbReference type="Proteomes" id="UP000054217"/>
    </source>
</evidence>
<protein>
    <submittedName>
        <fullName evidence="1">Uncharacterized protein</fullName>
    </submittedName>
</protein>
<reference evidence="1 2" key="1">
    <citation type="submission" date="2014-04" db="EMBL/GenBank/DDBJ databases">
        <authorList>
            <consortium name="DOE Joint Genome Institute"/>
            <person name="Kuo A."/>
            <person name="Kohler A."/>
            <person name="Costa M.D."/>
            <person name="Nagy L.G."/>
            <person name="Floudas D."/>
            <person name="Copeland A."/>
            <person name="Barry K.W."/>
            <person name="Cichocki N."/>
            <person name="Veneault-Fourrey C."/>
            <person name="LaButti K."/>
            <person name="Lindquist E.A."/>
            <person name="Lipzen A."/>
            <person name="Lundell T."/>
            <person name="Morin E."/>
            <person name="Murat C."/>
            <person name="Sun H."/>
            <person name="Tunlid A."/>
            <person name="Henrissat B."/>
            <person name="Grigoriev I.V."/>
            <person name="Hibbett D.S."/>
            <person name="Martin F."/>
            <person name="Nordberg H.P."/>
            <person name="Cantor M.N."/>
            <person name="Hua S.X."/>
        </authorList>
    </citation>
    <scope>NUCLEOTIDE SEQUENCE [LARGE SCALE GENOMIC DNA]</scope>
    <source>
        <strain evidence="1 2">Marx 270</strain>
    </source>
</reference>
<organism evidence="1 2">
    <name type="scientific">Pisolithus tinctorius Marx 270</name>
    <dbReference type="NCBI Taxonomy" id="870435"/>
    <lineage>
        <taxon>Eukaryota</taxon>
        <taxon>Fungi</taxon>
        <taxon>Dikarya</taxon>
        <taxon>Basidiomycota</taxon>
        <taxon>Agaricomycotina</taxon>
        <taxon>Agaricomycetes</taxon>
        <taxon>Agaricomycetidae</taxon>
        <taxon>Boletales</taxon>
        <taxon>Sclerodermatineae</taxon>
        <taxon>Pisolithaceae</taxon>
        <taxon>Pisolithus</taxon>
    </lineage>
</organism>
<proteinExistence type="predicted"/>
<reference evidence="2" key="2">
    <citation type="submission" date="2015-01" db="EMBL/GenBank/DDBJ databases">
        <title>Evolutionary Origins and Diversification of the Mycorrhizal Mutualists.</title>
        <authorList>
            <consortium name="DOE Joint Genome Institute"/>
            <consortium name="Mycorrhizal Genomics Consortium"/>
            <person name="Kohler A."/>
            <person name="Kuo A."/>
            <person name="Nagy L.G."/>
            <person name="Floudas D."/>
            <person name="Copeland A."/>
            <person name="Barry K.W."/>
            <person name="Cichocki N."/>
            <person name="Veneault-Fourrey C."/>
            <person name="LaButti K."/>
            <person name="Lindquist E.A."/>
            <person name="Lipzen A."/>
            <person name="Lundell T."/>
            <person name="Morin E."/>
            <person name="Murat C."/>
            <person name="Riley R."/>
            <person name="Ohm R."/>
            <person name="Sun H."/>
            <person name="Tunlid A."/>
            <person name="Henrissat B."/>
            <person name="Grigoriev I.V."/>
            <person name="Hibbett D.S."/>
            <person name="Martin F."/>
        </authorList>
    </citation>
    <scope>NUCLEOTIDE SEQUENCE [LARGE SCALE GENOMIC DNA]</scope>
    <source>
        <strain evidence="2">Marx 270</strain>
    </source>
</reference>
<name>A0A0C3NMB6_PISTI</name>
<accession>A0A0C3NMB6</accession>
<dbReference type="AlphaFoldDB" id="A0A0C3NMB6"/>
<sequence>MRPSSVAHSNFDSTTLICAINVLEQVRTLITTSSDMFKTTGDATEKLTFDTRSIIH</sequence>
<evidence type="ECO:0000313" key="1">
    <source>
        <dbReference type="EMBL" id="KIO02055.1"/>
    </source>
</evidence>
<dbReference type="EMBL" id="KN831983">
    <property type="protein sequence ID" value="KIO02055.1"/>
    <property type="molecule type" value="Genomic_DNA"/>
</dbReference>
<dbReference type="InParanoid" id="A0A0C3NMB6"/>
<dbReference type="Proteomes" id="UP000054217">
    <property type="component" value="Unassembled WGS sequence"/>
</dbReference>
<keyword evidence="2" id="KW-1185">Reference proteome</keyword>